<reference evidence="2 3" key="1">
    <citation type="journal article" date="2023" name="Commun. Biol.">
        <title>Reorganization of the ancestral sex-determining regions during the evolution of trioecy in Pleodorina starrii.</title>
        <authorList>
            <person name="Takahashi K."/>
            <person name="Suzuki S."/>
            <person name="Kawai-Toyooka H."/>
            <person name="Yamamoto K."/>
            <person name="Hamaji T."/>
            <person name="Ootsuki R."/>
            <person name="Yamaguchi H."/>
            <person name="Kawachi M."/>
            <person name="Higashiyama T."/>
            <person name="Nozaki H."/>
        </authorList>
    </citation>
    <scope>NUCLEOTIDE SEQUENCE [LARGE SCALE GENOMIC DNA]</scope>
    <source>
        <strain evidence="2 3">NIES-4479</strain>
    </source>
</reference>
<dbReference type="InterPro" id="IPR011990">
    <property type="entry name" value="TPR-like_helical_dom_sf"/>
</dbReference>
<feature type="region of interest" description="Disordered" evidence="1">
    <location>
        <begin position="767"/>
        <end position="802"/>
    </location>
</feature>
<feature type="compositionally biased region" description="Low complexity" evidence="1">
    <location>
        <begin position="565"/>
        <end position="574"/>
    </location>
</feature>
<keyword evidence="3" id="KW-1185">Reference proteome</keyword>
<organism evidence="2 3">
    <name type="scientific">Pleodorina starrii</name>
    <dbReference type="NCBI Taxonomy" id="330485"/>
    <lineage>
        <taxon>Eukaryota</taxon>
        <taxon>Viridiplantae</taxon>
        <taxon>Chlorophyta</taxon>
        <taxon>core chlorophytes</taxon>
        <taxon>Chlorophyceae</taxon>
        <taxon>CS clade</taxon>
        <taxon>Chlamydomonadales</taxon>
        <taxon>Volvocaceae</taxon>
        <taxon>Pleodorina</taxon>
    </lineage>
</organism>
<feature type="region of interest" description="Disordered" evidence="1">
    <location>
        <begin position="638"/>
        <end position="686"/>
    </location>
</feature>
<feature type="compositionally biased region" description="Polar residues" evidence="1">
    <location>
        <begin position="899"/>
        <end position="908"/>
    </location>
</feature>
<evidence type="ECO:0000313" key="2">
    <source>
        <dbReference type="EMBL" id="GLC51789.1"/>
    </source>
</evidence>
<feature type="region of interest" description="Disordered" evidence="1">
    <location>
        <begin position="180"/>
        <end position="264"/>
    </location>
</feature>
<evidence type="ECO:0000256" key="1">
    <source>
        <dbReference type="SAM" id="MobiDB-lite"/>
    </source>
</evidence>
<name>A0A9W6BGT5_9CHLO</name>
<sequence>MVYESPAAGRVVVCRKHSPWTMERDRKKSKAHLGSPEPLSEEVEEEEEEEPDDHGGGQENLAPIMFAPVMFADHSKCWLGRRHSPTAKDTSGGDPPPPLHQGPTGIIHPPNFSAHGLMLNTVEDRSLLAAAAIASSSRLEKHVPCDSPAPKGRSHRRSLSGASVGTACGLNDSAEALHGQPDACAAGQGQPPQPGEWPHLRGASEGSAQRHGSVFRQGGAAGGDQNVNRAGQVAQGAGNEAPARNTDDPSSKTRFPSSSAASALPSVAANSTAMSKYGIAAFGVPASVQSCFADSMAASAQRAEAGALAGPAVQHHELARCVMSCPEDMCTAATAAGALGRHTAYPAGLGPFASGATHLGSGSGALLELGTEPLVDTSSEPVIGVGAHVRHGTSSFGSGSGKALADSAEELELRRLANQQAPAWHLSRQGSLADQQQPVVPSATPQIIPQQPALRVGSAAHSRPASMGSVAAAAAAGPHARPASMGSAAAAAAAAGVVSGPASAPFDLLSLAHSAGSVFGMSNFTSFSTSGHFSTDAVQGAVGGPTLPQPFNLWPAGQGGGDLRNSSASLPSNNGGNGNKPGLGKDAGGSMAWAASGFASYNTTRTNSFVRLTPPDDSAACEAQPAGVPVLELTCSVGDGGVNPRRDVRTDQDAGVGGHDDADDGEESWLRTSQQAPDPDDPSSAGKYSAVLLRRLQAAAEHEELYGVPASGGHSGAYNFFHLQGSCDSDYRLRSSSGKLHLGSHGSSSMEPSPMPRLSSRIRRVRASPCPGSGGSGGPLTSPAPSHLLGTRSRSAGVTPGGVTCRRLRRRSDLLASDQLGGGSVSARGEADIDELGDSDAAAGADEHMHDAGHQLLSASASEDRLRLLAARMGDQTGHHRHNRSLALPLHPRRGSGSGVQFTASSDLRSSEPVQRLLIQQQQPGGSDPDLAARARSAAGQPQQHRSQLHGGTDFLNGLMDYEDDGVEYMTPPHTPLRGIGGAHDQDAVTAPRAALSGFTTLCGEGPNPAAKAAEEGLFAVAPGRGRGGPCKGVLPQRVSFASHRPGGSDTLPASPLTAAGVSCEEGSSCAQMLMSQSLNSTQEFNRCLVAAANSNDRGAAERLWQEMCSRGITPDINTLNSLLRCLSRSAADPDEAHLLVRDVCGRGGFDANGTSQRLLEEICFRFEQLHGSALG</sequence>
<protein>
    <submittedName>
        <fullName evidence="2">Uncharacterized protein</fullName>
    </submittedName>
</protein>
<feature type="compositionally biased region" description="Gly residues" evidence="1">
    <location>
        <begin position="575"/>
        <end position="584"/>
    </location>
</feature>
<feature type="region of interest" description="Disordered" evidence="1">
    <location>
        <begin position="81"/>
        <end position="103"/>
    </location>
</feature>
<accession>A0A9W6BGT5</accession>
<feature type="region of interest" description="Disordered" evidence="1">
    <location>
        <begin position="875"/>
        <end position="951"/>
    </location>
</feature>
<comment type="caution">
    <text evidence="2">The sequence shown here is derived from an EMBL/GenBank/DDBJ whole genome shotgun (WGS) entry which is preliminary data.</text>
</comment>
<feature type="compositionally biased region" description="Acidic residues" evidence="1">
    <location>
        <begin position="39"/>
        <end position="52"/>
    </location>
</feature>
<feature type="region of interest" description="Disordered" evidence="1">
    <location>
        <begin position="13"/>
        <end position="60"/>
    </location>
</feature>
<dbReference type="EMBL" id="BRXU01000005">
    <property type="protein sequence ID" value="GLC51789.1"/>
    <property type="molecule type" value="Genomic_DNA"/>
</dbReference>
<feature type="compositionally biased region" description="Low complexity" evidence="1">
    <location>
        <begin position="180"/>
        <end position="190"/>
    </location>
</feature>
<proteinExistence type="predicted"/>
<dbReference type="AlphaFoldDB" id="A0A9W6BGT5"/>
<dbReference type="Gene3D" id="1.25.40.10">
    <property type="entry name" value="Tetratricopeptide repeat domain"/>
    <property type="match status" value="1"/>
</dbReference>
<feature type="region of interest" description="Disordered" evidence="1">
    <location>
        <begin position="135"/>
        <end position="163"/>
    </location>
</feature>
<evidence type="ECO:0000313" key="3">
    <source>
        <dbReference type="Proteomes" id="UP001165080"/>
    </source>
</evidence>
<gene>
    <name evidence="2" type="primary">PLEST003502</name>
    <name evidence="2" type="ORF">PLESTB_000548700</name>
</gene>
<feature type="region of interest" description="Disordered" evidence="1">
    <location>
        <begin position="544"/>
        <end position="584"/>
    </location>
</feature>
<dbReference type="Proteomes" id="UP001165080">
    <property type="component" value="Unassembled WGS sequence"/>
</dbReference>